<evidence type="ECO:0000313" key="1">
    <source>
        <dbReference type="EMBL" id="CAF4397358.1"/>
    </source>
</evidence>
<accession>A0A820P0V5</accession>
<dbReference type="InterPro" id="IPR001611">
    <property type="entry name" value="Leu-rich_rpt"/>
</dbReference>
<dbReference type="Proteomes" id="UP000663868">
    <property type="component" value="Unassembled WGS sequence"/>
</dbReference>
<sequence>HIRECPLFTQLTDKSLPTFLSTTELLEMSTTGLQLINSHTFQAWSLRLKELIIQNNLNFKIFSSHMIDGVLMELHKLDLSNNSITSIDNDYDWFAYSYTKHLILKQLQLDLFLKTNILKTLQSLKIVDFSESFISENNDD</sequence>
<dbReference type="SUPFAM" id="SSF52058">
    <property type="entry name" value="L domain-like"/>
    <property type="match status" value="1"/>
</dbReference>
<dbReference type="PROSITE" id="PS51450">
    <property type="entry name" value="LRR"/>
    <property type="match status" value="1"/>
</dbReference>
<dbReference type="Gene3D" id="3.80.10.10">
    <property type="entry name" value="Ribonuclease Inhibitor"/>
    <property type="match status" value="1"/>
</dbReference>
<evidence type="ECO:0000313" key="2">
    <source>
        <dbReference type="Proteomes" id="UP000663868"/>
    </source>
</evidence>
<comment type="caution">
    <text evidence="1">The sequence shown here is derived from an EMBL/GenBank/DDBJ whole genome shotgun (WGS) entry which is preliminary data.</text>
</comment>
<dbReference type="EMBL" id="CAJOBB010024010">
    <property type="protein sequence ID" value="CAF4397358.1"/>
    <property type="molecule type" value="Genomic_DNA"/>
</dbReference>
<name>A0A820P0V5_9BILA</name>
<protein>
    <submittedName>
        <fullName evidence="1">Uncharacterized protein</fullName>
    </submittedName>
</protein>
<gene>
    <name evidence="1" type="ORF">KXQ929_LOCUS50817</name>
</gene>
<dbReference type="InterPro" id="IPR032675">
    <property type="entry name" value="LRR_dom_sf"/>
</dbReference>
<organism evidence="1 2">
    <name type="scientific">Adineta steineri</name>
    <dbReference type="NCBI Taxonomy" id="433720"/>
    <lineage>
        <taxon>Eukaryota</taxon>
        <taxon>Metazoa</taxon>
        <taxon>Spiralia</taxon>
        <taxon>Gnathifera</taxon>
        <taxon>Rotifera</taxon>
        <taxon>Eurotatoria</taxon>
        <taxon>Bdelloidea</taxon>
        <taxon>Adinetida</taxon>
        <taxon>Adinetidae</taxon>
        <taxon>Adineta</taxon>
    </lineage>
</organism>
<proteinExistence type="predicted"/>
<dbReference type="AlphaFoldDB" id="A0A820P0V5"/>
<feature type="non-terminal residue" evidence="1">
    <location>
        <position position="1"/>
    </location>
</feature>
<reference evidence="1" key="1">
    <citation type="submission" date="2021-02" db="EMBL/GenBank/DDBJ databases">
        <authorList>
            <person name="Nowell W R."/>
        </authorList>
    </citation>
    <scope>NUCLEOTIDE SEQUENCE</scope>
</reference>